<dbReference type="RefSeq" id="WP_191616541.1">
    <property type="nucleotide sequence ID" value="NZ_JACYFG010000007.1"/>
</dbReference>
<dbReference type="EMBL" id="JACYFG010000007">
    <property type="protein sequence ID" value="MBD5779416.1"/>
    <property type="molecule type" value="Genomic_DNA"/>
</dbReference>
<dbReference type="AlphaFoldDB" id="A0A927IGQ7"/>
<dbReference type="InterPro" id="IPR037523">
    <property type="entry name" value="VOC_core"/>
</dbReference>
<evidence type="ECO:0000256" key="1">
    <source>
        <dbReference type="ARBA" id="ARBA00022723"/>
    </source>
</evidence>
<dbReference type="PANTHER" id="PTHR43048">
    <property type="entry name" value="METHYLMALONYL-COA EPIMERASE"/>
    <property type="match status" value="1"/>
</dbReference>
<dbReference type="InterPro" id="IPR029068">
    <property type="entry name" value="Glyas_Bleomycin-R_OHBP_Dase"/>
</dbReference>
<dbReference type="GO" id="GO:0046872">
    <property type="term" value="F:metal ion binding"/>
    <property type="evidence" value="ECO:0007669"/>
    <property type="project" value="UniProtKB-KW"/>
</dbReference>
<evidence type="ECO:0000313" key="4">
    <source>
        <dbReference type="Proteomes" id="UP000622317"/>
    </source>
</evidence>
<gene>
    <name evidence="3" type="ORF">IEN85_07910</name>
</gene>
<dbReference type="CDD" id="cd06587">
    <property type="entry name" value="VOC"/>
    <property type="match status" value="1"/>
</dbReference>
<reference evidence="3" key="1">
    <citation type="submission" date="2020-09" db="EMBL/GenBank/DDBJ databases">
        <title>Pelagicoccus enzymogenes sp. nov. with an EPS production, isolated from marine sediment.</title>
        <authorList>
            <person name="Feng X."/>
        </authorList>
    </citation>
    <scope>NUCLEOTIDE SEQUENCE</scope>
    <source>
        <strain evidence="3">NFK12</strain>
    </source>
</reference>
<accession>A0A927IGQ7</accession>
<proteinExistence type="predicted"/>
<dbReference type="InterPro" id="IPR004360">
    <property type="entry name" value="Glyas_Fos-R_dOase_dom"/>
</dbReference>
<dbReference type="GO" id="GO:0046491">
    <property type="term" value="P:L-methylmalonyl-CoA metabolic process"/>
    <property type="evidence" value="ECO:0007669"/>
    <property type="project" value="TreeGrafter"/>
</dbReference>
<keyword evidence="4" id="KW-1185">Reference proteome</keyword>
<dbReference type="PROSITE" id="PS51819">
    <property type="entry name" value="VOC"/>
    <property type="match status" value="1"/>
</dbReference>
<dbReference type="Pfam" id="PF00903">
    <property type="entry name" value="Glyoxalase"/>
    <property type="match status" value="1"/>
</dbReference>
<evidence type="ECO:0000313" key="3">
    <source>
        <dbReference type="EMBL" id="MBD5779416.1"/>
    </source>
</evidence>
<protein>
    <submittedName>
        <fullName evidence="3">VOC family protein</fullName>
    </submittedName>
</protein>
<dbReference type="SUPFAM" id="SSF54593">
    <property type="entry name" value="Glyoxalase/Bleomycin resistance protein/Dihydroxybiphenyl dioxygenase"/>
    <property type="match status" value="1"/>
</dbReference>
<feature type="domain" description="VOC" evidence="2">
    <location>
        <begin position="4"/>
        <end position="134"/>
    </location>
</feature>
<dbReference type="Gene3D" id="3.10.180.10">
    <property type="entry name" value="2,3-Dihydroxybiphenyl 1,2-Dioxygenase, domain 1"/>
    <property type="match status" value="1"/>
</dbReference>
<name>A0A927IGQ7_9BACT</name>
<sequence>MIKQLAHLCFFSENAEAMVSFYRDKLGLPIAFVMNNSEGGAPFGWYMECGKDTFIEIFDQEGAVKEWGGELVALKEGAASRYRHLCLETEDIEAARKELLGKGVEVTEIKMGIDHSYQCWIKDVDGNAIELMMYTGDSLQFSNSR</sequence>
<dbReference type="GO" id="GO:0004493">
    <property type="term" value="F:methylmalonyl-CoA epimerase activity"/>
    <property type="evidence" value="ECO:0007669"/>
    <property type="project" value="TreeGrafter"/>
</dbReference>
<keyword evidence="1" id="KW-0479">Metal-binding</keyword>
<dbReference type="PANTHER" id="PTHR43048:SF3">
    <property type="entry name" value="METHYLMALONYL-COA EPIMERASE, MITOCHONDRIAL"/>
    <property type="match status" value="1"/>
</dbReference>
<evidence type="ECO:0000259" key="2">
    <source>
        <dbReference type="PROSITE" id="PS51819"/>
    </source>
</evidence>
<comment type="caution">
    <text evidence="3">The sequence shown here is derived from an EMBL/GenBank/DDBJ whole genome shotgun (WGS) entry which is preliminary data.</text>
</comment>
<organism evidence="3 4">
    <name type="scientific">Pelagicoccus enzymogenes</name>
    <dbReference type="NCBI Taxonomy" id="2773457"/>
    <lineage>
        <taxon>Bacteria</taxon>
        <taxon>Pseudomonadati</taxon>
        <taxon>Verrucomicrobiota</taxon>
        <taxon>Opitutia</taxon>
        <taxon>Puniceicoccales</taxon>
        <taxon>Pelagicoccaceae</taxon>
        <taxon>Pelagicoccus</taxon>
    </lineage>
</organism>
<dbReference type="Proteomes" id="UP000622317">
    <property type="component" value="Unassembled WGS sequence"/>
</dbReference>
<dbReference type="InterPro" id="IPR051785">
    <property type="entry name" value="MMCE/EMCE_epimerase"/>
</dbReference>